<dbReference type="InterPro" id="IPR011008">
    <property type="entry name" value="Dimeric_a/b-barrel"/>
</dbReference>
<reference evidence="1 2" key="1">
    <citation type="submission" date="2013-07" db="EMBL/GenBank/DDBJ databases">
        <title>Comparative Genomic and Metabolomic Analysis of Twelve Strains of Pseudoalteromonas luteoviolacea.</title>
        <authorList>
            <person name="Vynne N.G."/>
            <person name="Mansson M."/>
            <person name="Gram L."/>
        </authorList>
    </citation>
    <scope>NUCLEOTIDE SEQUENCE [LARGE SCALE GENOMIC DNA]</scope>
    <source>
        <strain evidence="1 2">DSM 6061</strain>
    </source>
</reference>
<evidence type="ECO:0000313" key="1">
    <source>
        <dbReference type="EMBL" id="KZN34636.1"/>
    </source>
</evidence>
<accession>A0A166VYX2</accession>
<protein>
    <recommendedName>
        <fullName evidence="3">ABM domain-containing protein</fullName>
    </recommendedName>
</protein>
<dbReference type="PATRIC" id="fig|1365250.3.peg.3494"/>
<gene>
    <name evidence="1" type="ORF">N475_19020</name>
</gene>
<dbReference type="RefSeq" id="WP_063365612.1">
    <property type="nucleotide sequence ID" value="NZ_AQHB01000049.1"/>
</dbReference>
<comment type="caution">
    <text evidence="1">The sequence shown here is derived from an EMBL/GenBank/DDBJ whole genome shotgun (WGS) entry which is preliminary data.</text>
</comment>
<name>A0A166VYX2_9GAMM</name>
<dbReference type="EMBL" id="AUYB01000116">
    <property type="protein sequence ID" value="KZN34636.1"/>
    <property type="molecule type" value="Genomic_DNA"/>
</dbReference>
<dbReference type="Gene3D" id="3.30.70.100">
    <property type="match status" value="1"/>
</dbReference>
<proteinExistence type="predicted"/>
<keyword evidence="2" id="KW-1185">Reference proteome</keyword>
<dbReference type="Proteomes" id="UP000076643">
    <property type="component" value="Unassembled WGS sequence"/>
</dbReference>
<dbReference type="SUPFAM" id="SSF54909">
    <property type="entry name" value="Dimeric alpha+beta barrel"/>
    <property type="match status" value="1"/>
</dbReference>
<organism evidence="1 2">
    <name type="scientific">Pseudoalteromonas luteoviolacea DSM 6061</name>
    <dbReference type="NCBI Taxonomy" id="1365250"/>
    <lineage>
        <taxon>Bacteria</taxon>
        <taxon>Pseudomonadati</taxon>
        <taxon>Pseudomonadota</taxon>
        <taxon>Gammaproteobacteria</taxon>
        <taxon>Alteromonadales</taxon>
        <taxon>Pseudoalteromonadaceae</taxon>
        <taxon>Pseudoalteromonas</taxon>
    </lineage>
</organism>
<sequence length="171" mass="19789">MSLRITLIKDKVDMSSPLKLTKTKGEFKGEHKYNNSNFNEFHFKRETYSKNSSLYKLVNKHVNKERLENAKFCVITLCKIKNQDSNKFLSQFFSILPHMKNSTGFIDFRLYKTDDEKSNFNFINIATWSCIKELENAFSYVQEKGLVKGGFDSTSEIAICSLPEINKGIIS</sequence>
<evidence type="ECO:0000313" key="2">
    <source>
        <dbReference type="Proteomes" id="UP000076643"/>
    </source>
</evidence>
<dbReference type="AlphaFoldDB" id="A0A166VYX2"/>
<evidence type="ECO:0008006" key="3">
    <source>
        <dbReference type="Google" id="ProtNLM"/>
    </source>
</evidence>